<sequence>MQTTAAARQRLGEEGERFAERYLTDRGMQLVERNWRCSEGEIDLVLTDGDTTVVCEVKTRTSSAFGAPVEAITRAKLARLRRLAARWAREHGATGGLRIDVVALHRHPDGSFTVTHLEGVG</sequence>
<dbReference type="NCBIfam" id="NF009150">
    <property type="entry name" value="PRK12497.1-3"/>
    <property type="match status" value="1"/>
</dbReference>
<protein>
    <recommendedName>
        <fullName evidence="2">UPF0102 protein BJY28_002002</fullName>
    </recommendedName>
</protein>
<dbReference type="CDD" id="cd20736">
    <property type="entry name" value="PoNe_Nuclease"/>
    <property type="match status" value="1"/>
</dbReference>
<dbReference type="InterPro" id="IPR011856">
    <property type="entry name" value="tRNA_endonuc-like_dom_sf"/>
</dbReference>
<dbReference type="HAMAP" id="MF_00048">
    <property type="entry name" value="UPF0102"/>
    <property type="match status" value="1"/>
</dbReference>
<dbReference type="GO" id="GO:0003676">
    <property type="term" value="F:nucleic acid binding"/>
    <property type="evidence" value="ECO:0007669"/>
    <property type="project" value="InterPro"/>
</dbReference>
<reference evidence="3 4" key="1">
    <citation type="submission" date="2020-07" db="EMBL/GenBank/DDBJ databases">
        <title>Sequencing the genomes of 1000 actinobacteria strains.</title>
        <authorList>
            <person name="Klenk H.-P."/>
        </authorList>
    </citation>
    <scope>NUCLEOTIDE SEQUENCE [LARGE SCALE GENOMIC DNA]</scope>
    <source>
        <strain evidence="3 4">DSM 24723</strain>
    </source>
</reference>
<dbReference type="EMBL" id="JACBZX010000001">
    <property type="protein sequence ID" value="NYG37533.1"/>
    <property type="molecule type" value="Genomic_DNA"/>
</dbReference>
<name>A0A852X9W3_9MICO</name>
<dbReference type="InterPro" id="IPR011335">
    <property type="entry name" value="Restrct_endonuc-II-like"/>
</dbReference>
<dbReference type="Pfam" id="PF02021">
    <property type="entry name" value="UPF0102"/>
    <property type="match status" value="1"/>
</dbReference>
<dbReference type="SUPFAM" id="SSF52980">
    <property type="entry name" value="Restriction endonuclease-like"/>
    <property type="match status" value="1"/>
</dbReference>
<dbReference type="GO" id="GO:0004519">
    <property type="term" value="F:endonuclease activity"/>
    <property type="evidence" value="ECO:0007669"/>
    <property type="project" value="UniProtKB-KW"/>
</dbReference>
<evidence type="ECO:0000313" key="4">
    <source>
        <dbReference type="Proteomes" id="UP000592181"/>
    </source>
</evidence>
<dbReference type="Proteomes" id="UP000592181">
    <property type="component" value="Unassembled WGS sequence"/>
</dbReference>
<dbReference type="PANTHER" id="PTHR34039">
    <property type="entry name" value="UPF0102 PROTEIN YRAN"/>
    <property type="match status" value="1"/>
</dbReference>
<comment type="similarity">
    <text evidence="1 2">Belongs to the UPF0102 family.</text>
</comment>
<evidence type="ECO:0000256" key="2">
    <source>
        <dbReference type="HAMAP-Rule" id="MF_00048"/>
    </source>
</evidence>
<dbReference type="NCBIfam" id="NF009154">
    <property type="entry name" value="PRK12497.3-3"/>
    <property type="match status" value="1"/>
</dbReference>
<gene>
    <name evidence="3" type="ORF">BJY28_002002</name>
</gene>
<dbReference type="AlphaFoldDB" id="A0A852X9W3"/>
<accession>A0A852X9W3</accession>
<proteinExistence type="inferred from homology"/>
<dbReference type="RefSeq" id="WP_179462886.1">
    <property type="nucleotide sequence ID" value="NZ_JACBZX010000001.1"/>
</dbReference>
<organism evidence="3 4">
    <name type="scientific">Janibacter alkaliphilus</name>
    <dbReference type="NCBI Taxonomy" id="1069963"/>
    <lineage>
        <taxon>Bacteria</taxon>
        <taxon>Bacillati</taxon>
        <taxon>Actinomycetota</taxon>
        <taxon>Actinomycetes</taxon>
        <taxon>Micrococcales</taxon>
        <taxon>Intrasporangiaceae</taxon>
        <taxon>Janibacter</taxon>
    </lineage>
</organism>
<dbReference type="PANTHER" id="PTHR34039:SF1">
    <property type="entry name" value="UPF0102 PROTEIN YRAN"/>
    <property type="match status" value="1"/>
</dbReference>
<dbReference type="InterPro" id="IPR003509">
    <property type="entry name" value="UPF0102_YraN-like"/>
</dbReference>
<evidence type="ECO:0000256" key="1">
    <source>
        <dbReference type="ARBA" id="ARBA00006738"/>
    </source>
</evidence>
<keyword evidence="3" id="KW-0378">Hydrolase</keyword>
<keyword evidence="3" id="KW-0255">Endonuclease</keyword>
<dbReference type="Gene3D" id="3.40.1350.10">
    <property type="match status" value="1"/>
</dbReference>
<comment type="caution">
    <text evidence="3">The sequence shown here is derived from an EMBL/GenBank/DDBJ whole genome shotgun (WGS) entry which is preliminary data.</text>
</comment>
<evidence type="ECO:0000313" key="3">
    <source>
        <dbReference type="EMBL" id="NYG37533.1"/>
    </source>
</evidence>
<keyword evidence="4" id="KW-1185">Reference proteome</keyword>
<keyword evidence="3" id="KW-0540">Nuclease</keyword>